<reference evidence="4" key="1">
    <citation type="submission" date="2015-11" db="EMBL/GenBank/DDBJ databases">
        <title>De novo transcriptome assembly of four potential Pierce s Disease insect vectors from Arizona vineyards.</title>
        <authorList>
            <person name="Tassone E.E."/>
        </authorList>
    </citation>
    <scope>NUCLEOTIDE SEQUENCE</scope>
</reference>
<feature type="domain" description="F-box" evidence="2">
    <location>
        <begin position="6"/>
        <end position="54"/>
    </location>
</feature>
<dbReference type="PROSITE" id="PS50181">
    <property type="entry name" value="FBOX"/>
    <property type="match status" value="1"/>
</dbReference>
<dbReference type="EMBL" id="GECU01028198">
    <property type="protein sequence ID" value="JAS79508.1"/>
    <property type="molecule type" value="Transcribed_RNA"/>
</dbReference>
<dbReference type="SUPFAM" id="SSF81383">
    <property type="entry name" value="F-box domain"/>
    <property type="match status" value="1"/>
</dbReference>
<proteinExistence type="predicted"/>
<dbReference type="Pfam" id="PF00646">
    <property type="entry name" value="F-box"/>
    <property type="match status" value="1"/>
</dbReference>
<dbReference type="CDD" id="cd22100">
    <property type="entry name" value="F-box_FBXO28"/>
    <property type="match status" value="1"/>
</dbReference>
<evidence type="ECO:0000313" key="4">
    <source>
        <dbReference type="EMBL" id="JAT00922.1"/>
    </source>
</evidence>
<dbReference type="EMBL" id="GECU01006785">
    <property type="protein sequence ID" value="JAT00922.1"/>
    <property type="molecule type" value="Transcribed_RNA"/>
</dbReference>
<dbReference type="GO" id="GO:0000209">
    <property type="term" value="P:protein polyubiquitination"/>
    <property type="evidence" value="ECO:0007669"/>
    <property type="project" value="TreeGrafter"/>
</dbReference>
<evidence type="ECO:0000313" key="3">
    <source>
        <dbReference type="EMBL" id="JAS79508.1"/>
    </source>
</evidence>
<organism evidence="4">
    <name type="scientific">Homalodisca liturata</name>
    <dbReference type="NCBI Taxonomy" id="320908"/>
    <lineage>
        <taxon>Eukaryota</taxon>
        <taxon>Metazoa</taxon>
        <taxon>Ecdysozoa</taxon>
        <taxon>Arthropoda</taxon>
        <taxon>Hexapoda</taxon>
        <taxon>Insecta</taxon>
        <taxon>Pterygota</taxon>
        <taxon>Neoptera</taxon>
        <taxon>Paraneoptera</taxon>
        <taxon>Hemiptera</taxon>
        <taxon>Auchenorrhyncha</taxon>
        <taxon>Membracoidea</taxon>
        <taxon>Cicadellidae</taxon>
        <taxon>Cicadellinae</taxon>
        <taxon>Proconiini</taxon>
        <taxon>Homalodisca</taxon>
    </lineage>
</organism>
<name>A0A1B6JNS9_9HEMI</name>
<evidence type="ECO:0000259" key="2">
    <source>
        <dbReference type="PROSITE" id="PS50181"/>
    </source>
</evidence>
<feature type="coiled-coil region" evidence="1">
    <location>
        <begin position="297"/>
        <end position="334"/>
    </location>
</feature>
<dbReference type="InterPro" id="IPR001810">
    <property type="entry name" value="F-box_dom"/>
</dbReference>
<dbReference type="AlphaFoldDB" id="A0A1B6JNS9"/>
<gene>
    <name evidence="4" type="ORF">g.40544</name>
    <name evidence="3" type="ORF">g.40550</name>
</gene>
<accession>A0A1B6JNS9</accession>
<protein>
    <recommendedName>
        <fullName evidence="2">F-box domain-containing protein</fullName>
    </recommendedName>
</protein>
<evidence type="ECO:0000256" key="1">
    <source>
        <dbReference type="SAM" id="Coils"/>
    </source>
</evidence>
<dbReference type="InterPro" id="IPR039719">
    <property type="entry name" value="FBXO28"/>
</dbReference>
<dbReference type="PANTHER" id="PTHR13252">
    <property type="entry name" value="F-BOX ONLY PROTEIN 28"/>
    <property type="match status" value="1"/>
</dbReference>
<dbReference type="PANTHER" id="PTHR13252:SF9">
    <property type="entry name" value="F-BOX ONLY PROTEIN 28"/>
    <property type="match status" value="1"/>
</dbReference>
<sequence length="400" mass="45744">MSTSISVKLMDLPIEMIDKILSYFSYDQISKLRGVNQAFNNICSDKLNKGFAQLEQFHTKCLKAVKSRLPRRESERKHHPLARHSDILMSVETRLSMLSMTYMKYIDARHCCFIPGKVLDEAFKALRVVNQSINNTPNTSSNVNYLTLPRPHDFLQEYRDISSMAMEHFDDKILPSIREKMKLENPRLYCFKSRAVTNRLLPFLGRPPFLQPVKVPLSQDNAGAIIVGCSRLLPATKQNLENDGERAVTKAMPSMKLFTMLHHTKAKCNSTHRDVLTLQRTTKSVLHKIKCQNVLVKQRLNAQKVMLKLMKRELRDTRNAMNVMSKELNRLKFEQTSSGVSASEERSSTDEHNLPVALPTLCIPFINSKASTETKGVKRKRDSSNEITSKDAFCKLLCNK</sequence>
<keyword evidence="1" id="KW-0175">Coiled coil</keyword>
<dbReference type="InterPro" id="IPR036047">
    <property type="entry name" value="F-box-like_dom_sf"/>
</dbReference>